<comment type="caution">
    <text evidence="1">The sequence shown here is derived from an EMBL/GenBank/DDBJ whole genome shotgun (WGS) entry which is preliminary data.</text>
</comment>
<sequence>MDSLLVEAHSFEIDPSQVENVKQRCLPNALNYPMLEEYDFRNDNINPDLEMELKPQAQPWPYQEKSLSNVRIKGLDEQTVLIKR</sequence>
<keyword evidence="2" id="KW-1185">Reference proteome</keyword>
<evidence type="ECO:0000313" key="1">
    <source>
        <dbReference type="EMBL" id="KAI3828651.1"/>
    </source>
</evidence>
<dbReference type="EMBL" id="CM042018">
    <property type="protein sequence ID" value="KAI3828651.1"/>
    <property type="molecule type" value="Genomic_DNA"/>
</dbReference>
<dbReference type="Proteomes" id="UP001056120">
    <property type="component" value="Linkage Group LG01"/>
</dbReference>
<reference evidence="1 2" key="2">
    <citation type="journal article" date="2022" name="Mol. Ecol. Resour.">
        <title>The genomes of chicory, endive, great burdock and yacon provide insights into Asteraceae paleo-polyploidization history and plant inulin production.</title>
        <authorList>
            <person name="Fan W."/>
            <person name="Wang S."/>
            <person name="Wang H."/>
            <person name="Wang A."/>
            <person name="Jiang F."/>
            <person name="Liu H."/>
            <person name="Zhao H."/>
            <person name="Xu D."/>
            <person name="Zhang Y."/>
        </authorList>
    </citation>
    <scope>NUCLEOTIDE SEQUENCE [LARGE SCALE GENOMIC DNA]</scope>
    <source>
        <strain evidence="2">cv. Yunnan</strain>
        <tissue evidence="1">Leaves</tissue>
    </source>
</reference>
<accession>A0ACB9K8Q0</accession>
<gene>
    <name evidence="1" type="ORF">L1987_02759</name>
</gene>
<reference evidence="2" key="1">
    <citation type="journal article" date="2022" name="Mol. Ecol. Resour.">
        <title>The genomes of chicory, endive, great burdock and yacon provide insights into Asteraceae palaeo-polyploidization history and plant inulin production.</title>
        <authorList>
            <person name="Fan W."/>
            <person name="Wang S."/>
            <person name="Wang H."/>
            <person name="Wang A."/>
            <person name="Jiang F."/>
            <person name="Liu H."/>
            <person name="Zhao H."/>
            <person name="Xu D."/>
            <person name="Zhang Y."/>
        </authorList>
    </citation>
    <scope>NUCLEOTIDE SEQUENCE [LARGE SCALE GENOMIC DNA]</scope>
    <source>
        <strain evidence="2">cv. Yunnan</strain>
    </source>
</reference>
<name>A0ACB9K8Q0_9ASTR</name>
<organism evidence="1 2">
    <name type="scientific">Smallanthus sonchifolius</name>
    <dbReference type="NCBI Taxonomy" id="185202"/>
    <lineage>
        <taxon>Eukaryota</taxon>
        <taxon>Viridiplantae</taxon>
        <taxon>Streptophyta</taxon>
        <taxon>Embryophyta</taxon>
        <taxon>Tracheophyta</taxon>
        <taxon>Spermatophyta</taxon>
        <taxon>Magnoliopsida</taxon>
        <taxon>eudicotyledons</taxon>
        <taxon>Gunneridae</taxon>
        <taxon>Pentapetalae</taxon>
        <taxon>asterids</taxon>
        <taxon>campanulids</taxon>
        <taxon>Asterales</taxon>
        <taxon>Asteraceae</taxon>
        <taxon>Asteroideae</taxon>
        <taxon>Heliantheae alliance</taxon>
        <taxon>Millerieae</taxon>
        <taxon>Smallanthus</taxon>
    </lineage>
</organism>
<evidence type="ECO:0000313" key="2">
    <source>
        <dbReference type="Proteomes" id="UP001056120"/>
    </source>
</evidence>
<protein>
    <submittedName>
        <fullName evidence="1">Uncharacterized protein</fullName>
    </submittedName>
</protein>
<proteinExistence type="predicted"/>